<feature type="non-terminal residue" evidence="1">
    <location>
        <position position="66"/>
    </location>
</feature>
<organism evidence="1">
    <name type="scientific">Arion vulgaris</name>
    <dbReference type="NCBI Taxonomy" id="1028688"/>
    <lineage>
        <taxon>Eukaryota</taxon>
        <taxon>Metazoa</taxon>
        <taxon>Spiralia</taxon>
        <taxon>Lophotrochozoa</taxon>
        <taxon>Mollusca</taxon>
        <taxon>Gastropoda</taxon>
        <taxon>Heterobranchia</taxon>
        <taxon>Euthyneura</taxon>
        <taxon>Panpulmonata</taxon>
        <taxon>Eupulmonata</taxon>
        <taxon>Stylommatophora</taxon>
        <taxon>Helicina</taxon>
        <taxon>Arionoidea</taxon>
        <taxon>Arionidae</taxon>
        <taxon>Arion</taxon>
    </lineage>
</organism>
<dbReference type="AlphaFoldDB" id="A0A0B7B224"/>
<reference evidence="1" key="1">
    <citation type="submission" date="2014-12" db="EMBL/GenBank/DDBJ databases">
        <title>Insight into the proteome of Arion vulgaris.</title>
        <authorList>
            <person name="Aradska J."/>
            <person name="Bulat T."/>
            <person name="Smidak R."/>
            <person name="Sarate P."/>
            <person name="Gangsoo J."/>
            <person name="Sialana F."/>
            <person name="Bilban M."/>
            <person name="Lubec G."/>
        </authorList>
    </citation>
    <scope>NUCLEOTIDE SEQUENCE</scope>
    <source>
        <tissue evidence="1">Skin</tissue>
    </source>
</reference>
<gene>
    <name evidence="1" type="primary">ORF152323</name>
</gene>
<evidence type="ECO:0000313" key="1">
    <source>
        <dbReference type="EMBL" id="CEK86170.1"/>
    </source>
</evidence>
<dbReference type="EMBL" id="HACG01039305">
    <property type="protein sequence ID" value="CEK86170.1"/>
    <property type="molecule type" value="Transcribed_RNA"/>
</dbReference>
<sequence length="66" mass="6899">MMKNGTNVIMSYKKATTLRTKTRVFTTASDMTPDSVCTSVQLLAVCPNAGDQTSEVGDGTPVGLGT</sequence>
<proteinExistence type="predicted"/>
<name>A0A0B7B224_9EUPU</name>
<protein>
    <submittedName>
        <fullName evidence="1">Uncharacterized protein</fullName>
    </submittedName>
</protein>
<accession>A0A0B7B224</accession>